<dbReference type="PROSITE" id="PS50943">
    <property type="entry name" value="HTH_CROC1"/>
    <property type="match status" value="1"/>
</dbReference>
<dbReference type="InterPro" id="IPR011051">
    <property type="entry name" value="RmlC_Cupin_sf"/>
</dbReference>
<keyword evidence="2 5" id="KW-0238">DNA-binding</keyword>
<organism evidence="5 6">
    <name type="scientific">Legionella busanensis</name>
    <dbReference type="NCBI Taxonomy" id="190655"/>
    <lineage>
        <taxon>Bacteria</taxon>
        <taxon>Pseudomonadati</taxon>
        <taxon>Pseudomonadota</taxon>
        <taxon>Gammaproteobacteria</taxon>
        <taxon>Legionellales</taxon>
        <taxon>Legionellaceae</taxon>
        <taxon>Legionella</taxon>
    </lineage>
</organism>
<dbReference type="Proteomes" id="UP000254794">
    <property type="component" value="Unassembled WGS sequence"/>
</dbReference>
<dbReference type="Pfam" id="PF07883">
    <property type="entry name" value="Cupin_2"/>
    <property type="match status" value="1"/>
</dbReference>
<dbReference type="SUPFAM" id="SSF47413">
    <property type="entry name" value="lambda repressor-like DNA-binding domains"/>
    <property type="match status" value="1"/>
</dbReference>
<dbReference type="OrthoDB" id="9792093at2"/>
<dbReference type="AlphaFoldDB" id="A0A378JSP2"/>
<dbReference type="InterPro" id="IPR050807">
    <property type="entry name" value="TransReg_Diox_bact_type"/>
</dbReference>
<dbReference type="PANTHER" id="PTHR46797:SF23">
    <property type="entry name" value="HTH-TYPE TRANSCRIPTIONAL REGULATOR SUTR"/>
    <property type="match status" value="1"/>
</dbReference>
<evidence type="ECO:0000313" key="5">
    <source>
        <dbReference type="EMBL" id="STX52810.1"/>
    </source>
</evidence>
<feature type="domain" description="HTH cro/C1-type" evidence="4">
    <location>
        <begin position="12"/>
        <end position="66"/>
    </location>
</feature>
<gene>
    <name evidence="5" type="primary">ydcN</name>
    <name evidence="5" type="ORF">NCTC13316_02935</name>
</gene>
<dbReference type="InterPro" id="IPR014710">
    <property type="entry name" value="RmlC-like_jellyroll"/>
</dbReference>
<dbReference type="Pfam" id="PF01381">
    <property type="entry name" value="HTH_3"/>
    <property type="match status" value="1"/>
</dbReference>
<keyword evidence="1" id="KW-0805">Transcription regulation</keyword>
<dbReference type="InterPro" id="IPR001387">
    <property type="entry name" value="Cro/C1-type_HTH"/>
</dbReference>
<dbReference type="InterPro" id="IPR010982">
    <property type="entry name" value="Lambda_DNA-bd_dom_sf"/>
</dbReference>
<name>A0A378JSP2_9GAMM</name>
<dbReference type="GO" id="GO:0003700">
    <property type="term" value="F:DNA-binding transcription factor activity"/>
    <property type="evidence" value="ECO:0007669"/>
    <property type="project" value="TreeGrafter"/>
</dbReference>
<dbReference type="PANTHER" id="PTHR46797">
    <property type="entry name" value="HTH-TYPE TRANSCRIPTIONAL REGULATOR"/>
    <property type="match status" value="1"/>
</dbReference>
<keyword evidence="3" id="KW-0804">Transcription</keyword>
<evidence type="ECO:0000259" key="4">
    <source>
        <dbReference type="PROSITE" id="PS50943"/>
    </source>
</evidence>
<dbReference type="Gene3D" id="2.60.120.10">
    <property type="entry name" value="Jelly Rolls"/>
    <property type="match status" value="1"/>
</dbReference>
<sequence length="191" mass="21987">MDHLTRFIGSRLRLLRQQKGWSLDKTAEMTAVSKAMLGQIERFESSPTVATLWKIASGFRVSFSSFLKENLDAQNTNFIHTKPRLINHHQEKLYLTPLIPFDEQLNFEVFEIELLSGCKQLSSAHAKGVIEHIIVVSGEIDILIKEKWQPLKAGDSLRFNADVLHGYRNLNPKPAIFHNVIHYPHEKNYKI</sequence>
<dbReference type="RefSeq" id="WP_115332335.1">
    <property type="nucleotide sequence ID" value="NZ_CAAAHP010000003.1"/>
</dbReference>
<evidence type="ECO:0000313" key="6">
    <source>
        <dbReference type="Proteomes" id="UP000254794"/>
    </source>
</evidence>
<dbReference type="SUPFAM" id="SSF51182">
    <property type="entry name" value="RmlC-like cupins"/>
    <property type="match status" value="1"/>
</dbReference>
<accession>A0A378JSP2</accession>
<evidence type="ECO:0000256" key="1">
    <source>
        <dbReference type="ARBA" id="ARBA00023015"/>
    </source>
</evidence>
<dbReference type="EMBL" id="UGOD01000001">
    <property type="protein sequence ID" value="STX52810.1"/>
    <property type="molecule type" value="Genomic_DNA"/>
</dbReference>
<proteinExistence type="predicted"/>
<keyword evidence="6" id="KW-1185">Reference proteome</keyword>
<reference evidence="5 6" key="1">
    <citation type="submission" date="2018-06" db="EMBL/GenBank/DDBJ databases">
        <authorList>
            <consortium name="Pathogen Informatics"/>
            <person name="Doyle S."/>
        </authorList>
    </citation>
    <scope>NUCLEOTIDE SEQUENCE [LARGE SCALE GENOMIC DNA]</scope>
    <source>
        <strain evidence="5 6">NCTC13316</strain>
    </source>
</reference>
<dbReference type="CDD" id="cd02209">
    <property type="entry name" value="cupin_XRE_C"/>
    <property type="match status" value="1"/>
</dbReference>
<dbReference type="GO" id="GO:0003677">
    <property type="term" value="F:DNA binding"/>
    <property type="evidence" value="ECO:0007669"/>
    <property type="project" value="UniProtKB-KW"/>
</dbReference>
<protein>
    <submittedName>
        <fullName evidence="5">DNA-binding transcriptional regulator</fullName>
    </submittedName>
</protein>
<dbReference type="SMART" id="SM00530">
    <property type="entry name" value="HTH_XRE"/>
    <property type="match status" value="1"/>
</dbReference>
<evidence type="ECO:0000256" key="3">
    <source>
        <dbReference type="ARBA" id="ARBA00023163"/>
    </source>
</evidence>
<dbReference type="CDD" id="cd00093">
    <property type="entry name" value="HTH_XRE"/>
    <property type="match status" value="1"/>
</dbReference>
<evidence type="ECO:0000256" key="2">
    <source>
        <dbReference type="ARBA" id="ARBA00023125"/>
    </source>
</evidence>
<dbReference type="Gene3D" id="1.10.260.40">
    <property type="entry name" value="lambda repressor-like DNA-binding domains"/>
    <property type="match status" value="1"/>
</dbReference>
<dbReference type="InterPro" id="IPR013096">
    <property type="entry name" value="Cupin_2"/>
</dbReference>
<dbReference type="GO" id="GO:0005829">
    <property type="term" value="C:cytosol"/>
    <property type="evidence" value="ECO:0007669"/>
    <property type="project" value="TreeGrafter"/>
</dbReference>